<dbReference type="GO" id="GO:0016601">
    <property type="term" value="P:Rac protein signal transduction"/>
    <property type="evidence" value="ECO:0007669"/>
    <property type="project" value="TreeGrafter"/>
</dbReference>
<dbReference type="RefSeq" id="XP_010794067.1">
    <property type="nucleotide sequence ID" value="XM_010795765.1"/>
</dbReference>
<organism evidence="1 2">
    <name type="scientific">Notothenia coriiceps</name>
    <name type="common">black rockcod</name>
    <dbReference type="NCBI Taxonomy" id="8208"/>
    <lineage>
        <taxon>Eukaryota</taxon>
        <taxon>Metazoa</taxon>
        <taxon>Chordata</taxon>
        <taxon>Craniata</taxon>
        <taxon>Vertebrata</taxon>
        <taxon>Euteleostomi</taxon>
        <taxon>Actinopterygii</taxon>
        <taxon>Neopterygii</taxon>
        <taxon>Teleostei</taxon>
        <taxon>Neoteleostei</taxon>
        <taxon>Acanthomorphata</taxon>
        <taxon>Eupercaria</taxon>
        <taxon>Perciformes</taxon>
        <taxon>Notothenioidei</taxon>
        <taxon>Nototheniidae</taxon>
        <taxon>Notothenia</taxon>
    </lineage>
</organism>
<dbReference type="InterPro" id="IPR043385">
    <property type="entry name" value="GARRE1"/>
</dbReference>
<dbReference type="AlphaFoldDB" id="A0A6I9PZU7"/>
<dbReference type="OrthoDB" id="8928145at2759"/>
<evidence type="ECO:0000313" key="1">
    <source>
        <dbReference type="Proteomes" id="UP000504611"/>
    </source>
</evidence>
<dbReference type="GeneID" id="104966580"/>
<sequence length="154" mass="17016">MRYMSNAMSRLRERGRDGCLAGLQVQHLFCSNNTNIPEHQLKELNMKIDNALQAYKAALESLGHSEYALKAGFHLNPKAVEAALQSCCSEAEAQQAGRMQTTSQPIQCELPTIPVQIGSHFLKGVSFNESAAENLKLKTVRTPLHLKLHTNSTV</sequence>
<dbReference type="GO" id="GO:1905762">
    <property type="term" value="F:CCR4-NOT complex binding"/>
    <property type="evidence" value="ECO:0007669"/>
    <property type="project" value="TreeGrafter"/>
</dbReference>
<keyword evidence="1" id="KW-1185">Reference proteome</keyword>
<dbReference type="PANTHER" id="PTHR15703:SF3">
    <property type="entry name" value="GRANULE ASSOCIATED RAC AND RHOG EFFECTOR PROTEIN 1"/>
    <property type="match status" value="1"/>
</dbReference>
<evidence type="ECO:0000313" key="2">
    <source>
        <dbReference type="RefSeq" id="XP_010794067.1"/>
    </source>
</evidence>
<protein>
    <submittedName>
        <fullName evidence="2">Uncharacterized protein KIAA0355-like</fullName>
    </submittedName>
</protein>
<dbReference type="Proteomes" id="UP000504611">
    <property type="component" value="Unplaced"/>
</dbReference>
<dbReference type="PANTHER" id="PTHR15703">
    <property type="entry name" value="RIKEN CDNA 4931406P16 GENE"/>
    <property type="match status" value="1"/>
</dbReference>
<reference evidence="2" key="1">
    <citation type="submission" date="2025-08" db="UniProtKB">
        <authorList>
            <consortium name="RefSeq"/>
        </authorList>
    </citation>
    <scope>IDENTIFICATION</scope>
    <source>
        <tissue evidence="2">Muscle</tissue>
    </source>
</reference>
<gene>
    <name evidence="2" type="primary">LOC104966580</name>
</gene>
<proteinExistence type="predicted"/>
<name>A0A6I9PZU7_9TELE</name>
<accession>A0A6I9PZU7</accession>
<dbReference type="KEGG" id="ncc:104966580"/>